<evidence type="ECO:0000313" key="1">
    <source>
        <dbReference type="EMBL" id="PHT50068.1"/>
    </source>
</evidence>
<accession>A0A2G2WXV7</accession>
<comment type="caution">
    <text evidence="1">The sequence shown here is derived from an EMBL/GenBank/DDBJ whole genome shotgun (WGS) entry which is preliminary data.</text>
</comment>
<name>A0A2G2WXV7_CAPBA</name>
<sequence length="291" mass="33093">MLSYPIMGDHTLCEQLTMDISSLQQSFIEVVDEEETLCISRNIQSSPSLLYNLEVSHCAFKIMQFIPFNCRRNVVTFLLFHIFEMANVCLVPSDSYKVGFIGASKMAESIATGVVKSKILPASHIRISHSGSAYRTAFESIRVTVFDNNTQLILDNMISKRVEIESCSSKGTGEIARLHPPLYELALQALSQFGAEYDEHGEEECFKRDDANADSSSTEELVKAFSIDRYPVRMQYDAAIDLMSDFMVNSATEKSFDAFRKILQEQKLDTYFRDIFFGKYLDLSEDKNTRF</sequence>
<gene>
    <name evidence="1" type="ORF">CQW23_09815</name>
</gene>
<evidence type="ECO:0000313" key="2">
    <source>
        <dbReference type="Proteomes" id="UP000224567"/>
    </source>
</evidence>
<organism evidence="1 2">
    <name type="scientific">Capsicum baccatum</name>
    <name type="common">Peruvian pepper</name>
    <dbReference type="NCBI Taxonomy" id="33114"/>
    <lineage>
        <taxon>Eukaryota</taxon>
        <taxon>Viridiplantae</taxon>
        <taxon>Streptophyta</taxon>
        <taxon>Embryophyta</taxon>
        <taxon>Tracheophyta</taxon>
        <taxon>Spermatophyta</taxon>
        <taxon>Magnoliopsida</taxon>
        <taxon>eudicotyledons</taxon>
        <taxon>Gunneridae</taxon>
        <taxon>Pentapetalae</taxon>
        <taxon>asterids</taxon>
        <taxon>lamiids</taxon>
        <taxon>Solanales</taxon>
        <taxon>Solanaceae</taxon>
        <taxon>Solanoideae</taxon>
        <taxon>Capsiceae</taxon>
        <taxon>Capsicum</taxon>
    </lineage>
</organism>
<reference evidence="2" key="2">
    <citation type="journal article" date="2017" name="J. Anim. Genet.">
        <title>Multiple reference genome sequences of hot pepper reveal the massive evolution of plant disease resistance genes by retroduplication.</title>
        <authorList>
            <person name="Kim S."/>
            <person name="Park J."/>
            <person name="Yeom S.-I."/>
            <person name="Kim Y.-M."/>
            <person name="Seo E."/>
            <person name="Kim K.-T."/>
            <person name="Kim M.-S."/>
            <person name="Lee J.M."/>
            <person name="Cheong K."/>
            <person name="Shin H.-S."/>
            <person name="Kim S.-B."/>
            <person name="Han K."/>
            <person name="Lee J."/>
            <person name="Park M."/>
            <person name="Lee H.-A."/>
            <person name="Lee H.-Y."/>
            <person name="Lee Y."/>
            <person name="Oh S."/>
            <person name="Lee J.H."/>
            <person name="Choi E."/>
            <person name="Choi E."/>
            <person name="Lee S.E."/>
            <person name="Jeon J."/>
            <person name="Kim H."/>
            <person name="Choi G."/>
            <person name="Song H."/>
            <person name="Lee J."/>
            <person name="Lee S.-C."/>
            <person name="Kwon J.-K."/>
            <person name="Lee H.-Y."/>
            <person name="Koo N."/>
            <person name="Hong Y."/>
            <person name="Kim R.W."/>
            <person name="Kang W.-H."/>
            <person name="Huh J.H."/>
            <person name="Kang B.-C."/>
            <person name="Yang T.-J."/>
            <person name="Lee Y.-H."/>
            <person name="Bennetzen J.L."/>
            <person name="Choi D."/>
        </authorList>
    </citation>
    <scope>NUCLEOTIDE SEQUENCE [LARGE SCALE GENOMIC DNA]</scope>
    <source>
        <strain evidence="2">cv. PBC81</strain>
    </source>
</reference>
<dbReference type="STRING" id="33114.A0A2G2WXV7"/>
<dbReference type="Proteomes" id="UP000224567">
    <property type="component" value="Unassembled WGS sequence"/>
</dbReference>
<dbReference type="OrthoDB" id="10263291at2759"/>
<keyword evidence="2" id="KW-1185">Reference proteome</keyword>
<dbReference type="Gene3D" id="3.40.50.720">
    <property type="entry name" value="NAD(P)-binding Rossmann-like Domain"/>
    <property type="match status" value="1"/>
</dbReference>
<dbReference type="AlphaFoldDB" id="A0A2G2WXV7"/>
<dbReference type="EMBL" id="MLFT02000004">
    <property type="protein sequence ID" value="PHT50068.1"/>
    <property type="molecule type" value="Genomic_DNA"/>
</dbReference>
<protein>
    <submittedName>
        <fullName evidence="1">Pyrroline-5-carboxylate reductase</fullName>
    </submittedName>
</protein>
<proteinExistence type="predicted"/>
<reference evidence="1 2" key="1">
    <citation type="journal article" date="2017" name="Genome Biol.">
        <title>New reference genome sequences of hot pepper reveal the massive evolution of plant disease-resistance genes by retroduplication.</title>
        <authorList>
            <person name="Kim S."/>
            <person name="Park J."/>
            <person name="Yeom S.I."/>
            <person name="Kim Y.M."/>
            <person name="Seo E."/>
            <person name="Kim K.T."/>
            <person name="Kim M.S."/>
            <person name="Lee J.M."/>
            <person name="Cheong K."/>
            <person name="Shin H.S."/>
            <person name="Kim S.B."/>
            <person name="Han K."/>
            <person name="Lee J."/>
            <person name="Park M."/>
            <person name="Lee H.A."/>
            <person name="Lee H.Y."/>
            <person name="Lee Y."/>
            <person name="Oh S."/>
            <person name="Lee J.H."/>
            <person name="Choi E."/>
            <person name="Choi E."/>
            <person name="Lee S.E."/>
            <person name="Jeon J."/>
            <person name="Kim H."/>
            <person name="Choi G."/>
            <person name="Song H."/>
            <person name="Lee J."/>
            <person name="Lee S.C."/>
            <person name="Kwon J.K."/>
            <person name="Lee H.Y."/>
            <person name="Koo N."/>
            <person name="Hong Y."/>
            <person name="Kim R.W."/>
            <person name="Kang W.H."/>
            <person name="Huh J.H."/>
            <person name="Kang B.C."/>
            <person name="Yang T.J."/>
            <person name="Lee Y.H."/>
            <person name="Bennetzen J.L."/>
            <person name="Choi D."/>
        </authorList>
    </citation>
    <scope>NUCLEOTIDE SEQUENCE [LARGE SCALE GENOMIC DNA]</scope>
    <source>
        <strain evidence="2">cv. PBC81</strain>
    </source>
</reference>